<name>A0A3M6VNH5_9STRA</name>
<dbReference type="OrthoDB" id="94039at2759"/>
<evidence type="ECO:0000313" key="2">
    <source>
        <dbReference type="EMBL" id="RMX65920.1"/>
    </source>
</evidence>
<protein>
    <recommendedName>
        <fullName evidence="1">AB hydrolase-1 domain-containing protein</fullName>
    </recommendedName>
</protein>
<evidence type="ECO:0000313" key="5">
    <source>
        <dbReference type="Proteomes" id="UP000286097"/>
    </source>
</evidence>
<feature type="domain" description="AB hydrolase-1" evidence="1">
    <location>
        <begin position="7"/>
        <end position="182"/>
    </location>
</feature>
<dbReference type="Proteomes" id="UP000286097">
    <property type="component" value="Unassembled WGS sequence"/>
</dbReference>
<evidence type="ECO:0000313" key="3">
    <source>
        <dbReference type="EMBL" id="RQM18376.1"/>
    </source>
</evidence>
<dbReference type="STRING" id="542832.A0A3M6VNH5"/>
<comment type="caution">
    <text evidence="2">The sequence shown here is derived from an EMBL/GenBank/DDBJ whole genome shotgun (WGS) entry which is preliminary data.</text>
</comment>
<sequence length="312" mass="34997">MSKTVTLLFAHGGGFCKETWEPIIRRLKGSSVLQAVDTQFVCFDFKYHGSNRDESVAATIDLKHPAGPRVHHPAVDLTTWTSAQVLQQTRELQSANVDTPLIGIGHSMGASALWNVETQYPGTFAGLILFEPVYGNPNSGVMTNSDAITGFLVSITLQRESSWPSRAAAEEHLRNYKNFAAWDRESLEAYIKGALVEDKVTNKTVLACSPPIEASLYCHKLMHLNDHDLMQPKCKIFFHHGTRTKIFFPSIFKEISDKWPHIYTMENPIANSSHVMVLEKPAESAQKILNNLQQLEPFHQEIVSDEESHARL</sequence>
<dbReference type="Gene3D" id="3.40.50.1820">
    <property type="entry name" value="alpha/beta hydrolase"/>
    <property type="match status" value="1"/>
</dbReference>
<keyword evidence="4" id="KW-1185">Reference proteome</keyword>
<evidence type="ECO:0000313" key="4">
    <source>
        <dbReference type="Proteomes" id="UP000282087"/>
    </source>
</evidence>
<dbReference type="AlphaFoldDB" id="A0A3M6VNH5"/>
<dbReference type="EMBL" id="QKXF01000076">
    <property type="protein sequence ID" value="RQM18376.1"/>
    <property type="molecule type" value="Genomic_DNA"/>
</dbReference>
<gene>
    <name evidence="3" type="ORF">DD237_002927</name>
    <name evidence="2" type="ORF">DD238_004922</name>
</gene>
<dbReference type="VEuPathDB" id="FungiDB:DD237_002927"/>
<proteinExistence type="predicted"/>
<dbReference type="Proteomes" id="UP000282087">
    <property type="component" value="Unassembled WGS sequence"/>
</dbReference>
<accession>A0A3M6VNH5</accession>
<dbReference type="InterPro" id="IPR000073">
    <property type="entry name" value="AB_hydrolase_1"/>
</dbReference>
<evidence type="ECO:0000259" key="1">
    <source>
        <dbReference type="Pfam" id="PF12697"/>
    </source>
</evidence>
<dbReference type="EMBL" id="QLLG01000224">
    <property type="protein sequence ID" value="RMX65920.1"/>
    <property type="molecule type" value="Genomic_DNA"/>
</dbReference>
<dbReference type="Pfam" id="PF12697">
    <property type="entry name" value="Abhydrolase_6"/>
    <property type="match status" value="1"/>
</dbReference>
<reference evidence="4 5" key="1">
    <citation type="submission" date="2018-06" db="EMBL/GenBank/DDBJ databases">
        <title>Comparative genomics of downy mildews reveals potential adaptations to biotrophy.</title>
        <authorList>
            <person name="Fletcher K."/>
            <person name="Klosterman S.J."/>
            <person name="Derevnina L."/>
            <person name="Martin F."/>
            <person name="Koike S."/>
            <person name="Reyes Chin-Wo S."/>
            <person name="Mou B."/>
            <person name="Michelmore R."/>
        </authorList>
    </citation>
    <scope>NUCLEOTIDE SEQUENCE [LARGE SCALE GENOMIC DNA]</scope>
    <source>
        <strain evidence="3 5">R13</strain>
        <strain evidence="2 4">R14</strain>
    </source>
</reference>
<dbReference type="SUPFAM" id="SSF53474">
    <property type="entry name" value="alpha/beta-Hydrolases"/>
    <property type="match status" value="1"/>
</dbReference>
<dbReference type="InterPro" id="IPR029058">
    <property type="entry name" value="AB_hydrolase_fold"/>
</dbReference>
<organism evidence="2 4">
    <name type="scientific">Peronospora effusa</name>
    <dbReference type="NCBI Taxonomy" id="542832"/>
    <lineage>
        <taxon>Eukaryota</taxon>
        <taxon>Sar</taxon>
        <taxon>Stramenopiles</taxon>
        <taxon>Oomycota</taxon>
        <taxon>Peronosporomycetes</taxon>
        <taxon>Peronosporales</taxon>
        <taxon>Peronosporaceae</taxon>
        <taxon>Peronospora</taxon>
    </lineage>
</organism>